<evidence type="ECO:0008006" key="4">
    <source>
        <dbReference type="Google" id="ProtNLM"/>
    </source>
</evidence>
<dbReference type="EMBL" id="JAPFFF010000013">
    <property type="protein sequence ID" value="KAK8871273.1"/>
    <property type="molecule type" value="Genomic_DNA"/>
</dbReference>
<evidence type="ECO:0000313" key="3">
    <source>
        <dbReference type="Proteomes" id="UP001470230"/>
    </source>
</evidence>
<reference evidence="2 3" key="1">
    <citation type="submission" date="2024-04" db="EMBL/GenBank/DDBJ databases">
        <title>Tritrichomonas musculus Genome.</title>
        <authorList>
            <person name="Alves-Ferreira E."/>
            <person name="Grigg M."/>
            <person name="Lorenzi H."/>
            <person name="Galac M."/>
        </authorList>
    </citation>
    <scope>NUCLEOTIDE SEQUENCE [LARGE SCALE GENOMIC DNA]</scope>
    <source>
        <strain evidence="2 3">EAF2021</strain>
    </source>
</reference>
<sequence>MDQTSTPPQALTPDDKQTDNDIKTEIFEEEEEIIQIQVQSHTINEEITQQKTINNVLMDEITQTDSTVFAKIQDDLPKTDQSSLSASHSLTQTEIMSVQIEDNRDQYDKFMEREFYPQFKANEAKIDSQIEKIDNAIAKLRFLTDNFNEDIDITPSTSTSASIDHFPNQLKIKTTKKALKKKKAKKTTKIPIENYVTSKKTRKRTIKHHKRFLSPLKMTTEKRLDMLMKKKSNDQISSENPIYIPRGLSQFDPIVLRSGYPIVFEYEPKEPVRHERIPHGPLRTLFKNGDMKYEFHEGTVRIKTTTGFTYTYYTNGDKQQEFPDGASAYRYNSNGSVEFRCVDKTLMYFFENGQIEEHFSNGQTRVRFPDRSEVKIFADNSFIFKDRKGNIQRGTLFNENLRKQVRSPSTPGSPGEMSTPTPRKRIPVSTNLTSQNNEDDDKGLLTPREKLGDDKK</sequence>
<feature type="region of interest" description="Disordered" evidence="1">
    <location>
        <begin position="402"/>
        <end position="456"/>
    </location>
</feature>
<dbReference type="Gene3D" id="2.60.450.20">
    <property type="match status" value="1"/>
</dbReference>
<feature type="compositionally biased region" description="Basic and acidic residues" evidence="1">
    <location>
        <begin position="447"/>
        <end position="456"/>
    </location>
</feature>
<evidence type="ECO:0000256" key="1">
    <source>
        <dbReference type="SAM" id="MobiDB-lite"/>
    </source>
</evidence>
<gene>
    <name evidence="2" type="ORF">M9Y10_006989</name>
</gene>
<feature type="compositionally biased region" description="Polar residues" evidence="1">
    <location>
        <begin position="406"/>
        <end position="421"/>
    </location>
</feature>
<accession>A0ABR2J033</accession>
<protein>
    <recommendedName>
        <fullName evidence="4">Centromere protein J C-terminal domain-containing protein</fullName>
    </recommendedName>
</protein>
<comment type="caution">
    <text evidence="2">The sequence shown here is derived from an EMBL/GenBank/DDBJ whole genome shotgun (WGS) entry which is preliminary data.</text>
</comment>
<proteinExistence type="predicted"/>
<evidence type="ECO:0000313" key="2">
    <source>
        <dbReference type="EMBL" id="KAK8871273.1"/>
    </source>
</evidence>
<dbReference type="InterPro" id="IPR047002">
    <property type="entry name" value="Tcp10_C_sf"/>
</dbReference>
<organism evidence="2 3">
    <name type="scientific">Tritrichomonas musculus</name>
    <dbReference type="NCBI Taxonomy" id="1915356"/>
    <lineage>
        <taxon>Eukaryota</taxon>
        <taxon>Metamonada</taxon>
        <taxon>Parabasalia</taxon>
        <taxon>Tritrichomonadida</taxon>
        <taxon>Tritrichomonadidae</taxon>
        <taxon>Tritrichomonas</taxon>
    </lineage>
</organism>
<name>A0ABR2J033_9EUKA</name>
<keyword evidence="3" id="KW-1185">Reference proteome</keyword>
<dbReference type="Proteomes" id="UP001470230">
    <property type="component" value="Unassembled WGS sequence"/>
</dbReference>
<feature type="region of interest" description="Disordered" evidence="1">
    <location>
        <begin position="1"/>
        <end position="20"/>
    </location>
</feature>